<keyword evidence="7" id="KW-1185">Reference proteome</keyword>
<dbReference type="Pfam" id="PF00730">
    <property type="entry name" value="HhH-GPD"/>
    <property type="match status" value="1"/>
</dbReference>
<reference evidence="6 7" key="1">
    <citation type="submission" date="2022-12" db="EMBL/GenBank/DDBJ databases">
        <title>Polyphasic characterization of Geotalea uranireducens NIT-SL11 newly isolated from a complex of sewage sludge and microbially reduced graphene oxide.</title>
        <authorList>
            <person name="Xie L."/>
            <person name="Yoshida N."/>
            <person name="Meng L."/>
        </authorList>
    </citation>
    <scope>NUCLEOTIDE SEQUENCE [LARGE SCALE GENOMIC DNA]</scope>
    <source>
        <strain evidence="6 7">NIT-SL11</strain>
    </source>
</reference>
<dbReference type="SUPFAM" id="SSF48150">
    <property type="entry name" value="DNA-glycosylase"/>
    <property type="match status" value="1"/>
</dbReference>
<evidence type="ECO:0000259" key="5">
    <source>
        <dbReference type="SMART" id="SM00478"/>
    </source>
</evidence>
<evidence type="ECO:0000313" key="6">
    <source>
        <dbReference type="EMBL" id="BDV44035.1"/>
    </source>
</evidence>
<dbReference type="PANTHER" id="PTHR43003">
    <property type="entry name" value="DNA-3-METHYLADENINE GLYCOSYLASE"/>
    <property type="match status" value="1"/>
</dbReference>
<sequence>MGFADNRVLLPFPAPLDMTGSLGFLGRNGDDYLDRWDGERWLRTLAAGSRHIPFCCRVAGTTAAPCLEIRVAAAADLAPVREAASRSFIPAGRGFGALVRRDPALARLNRRFPGIRQVRQFDLFYGLVRAISAQQVNLRWAATVRRRLAETHGEKLSVGDDFVYALRPEVVAALRVADLRALQFTTRKAESILAVAEALAGGALSPERLATMPDAAAMRALTALRGIGPWSAEWILVRCLGRPRLVAGDLAVKKGVAIVYLGQETATEEEVRRTVAHWGTEATTAQAILLHAYGLKALAAGPA</sequence>
<dbReference type="Gene3D" id="1.10.340.30">
    <property type="entry name" value="Hypothetical protein, domain 2"/>
    <property type="match status" value="1"/>
</dbReference>
<evidence type="ECO:0000256" key="1">
    <source>
        <dbReference type="ARBA" id="ARBA00000086"/>
    </source>
</evidence>
<evidence type="ECO:0000313" key="7">
    <source>
        <dbReference type="Proteomes" id="UP001317705"/>
    </source>
</evidence>
<evidence type="ECO:0000256" key="2">
    <source>
        <dbReference type="ARBA" id="ARBA00012000"/>
    </source>
</evidence>
<name>A0ABN6VUM2_9BACT</name>
<dbReference type="InterPro" id="IPR023170">
    <property type="entry name" value="HhH_base_excis_C"/>
</dbReference>
<evidence type="ECO:0000256" key="3">
    <source>
        <dbReference type="ARBA" id="ARBA00022763"/>
    </source>
</evidence>
<keyword evidence="4" id="KW-0234">DNA repair</keyword>
<dbReference type="InterPro" id="IPR003265">
    <property type="entry name" value="HhH-GPD_domain"/>
</dbReference>
<dbReference type="InterPro" id="IPR051912">
    <property type="entry name" value="Alkylbase_DNA_Glycosylase/TA"/>
</dbReference>
<keyword evidence="3" id="KW-0227">DNA damage</keyword>
<proteinExistence type="predicted"/>
<accession>A0ABN6VUM2</accession>
<dbReference type="EC" id="3.2.2.21" evidence="2"/>
<dbReference type="Gene3D" id="1.10.1670.10">
    <property type="entry name" value="Helix-hairpin-Helix base-excision DNA repair enzymes (C-terminal)"/>
    <property type="match status" value="1"/>
</dbReference>
<dbReference type="Proteomes" id="UP001317705">
    <property type="component" value="Chromosome"/>
</dbReference>
<dbReference type="InterPro" id="IPR011257">
    <property type="entry name" value="DNA_glycosylase"/>
</dbReference>
<evidence type="ECO:0000256" key="4">
    <source>
        <dbReference type="ARBA" id="ARBA00023204"/>
    </source>
</evidence>
<dbReference type="CDD" id="cd00056">
    <property type="entry name" value="ENDO3c"/>
    <property type="match status" value="1"/>
</dbReference>
<dbReference type="EMBL" id="AP027151">
    <property type="protein sequence ID" value="BDV44035.1"/>
    <property type="molecule type" value="Genomic_DNA"/>
</dbReference>
<dbReference type="PANTHER" id="PTHR43003:SF5">
    <property type="entry name" value="DNA-3-METHYLADENINE GLYCOSYLASE"/>
    <property type="match status" value="1"/>
</dbReference>
<dbReference type="SMART" id="SM00478">
    <property type="entry name" value="ENDO3c"/>
    <property type="match status" value="1"/>
</dbReference>
<gene>
    <name evidence="6" type="ORF">GURASL_29580</name>
</gene>
<feature type="domain" description="HhH-GPD" evidence="5">
    <location>
        <begin position="132"/>
        <end position="294"/>
    </location>
</feature>
<protein>
    <recommendedName>
        <fullName evidence="2">DNA-3-methyladenine glycosylase II</fullName>
        <ecNumber evidence="2">3.2.2.21</ecNumber>
    </recommendedName>
</protein>
<comment type="catalytic activity">
    <reaction evidence="1">
        <text>Hydrolysis of alkylated DNA, releasing 3-methyladenine, 3-methylguanine, 7-methylguanine and 7-methyladenine.</text>
        <dbReference type="EC" id="3.2.2.21"/>
    </reaction>
</comment>
<organism evidence="6 7">
    <name type="scientific">Geotalea uraniireducens</name>
    <dbReference type="NCBI Taxonomy" id="351604"/>
    <lineage>
        <taxon>Bacteria</taxon>
        <taxon>Pseudomonadati</taxon>
        <taxon>Thermodesulfobacteriota</taxon>
        <taxon>Desulfuromonadia</taxon>
        <taxon>Geobacterales</taxon>
        <taxon>Geobacteraceae</taxon>
        <taxon>Geotalea</taxon>
    </lineage>
</organism>
<dbReference type="RefSeq" id="WP_282000147.1">
    <property type="nucleotide sequence ID" value="NZ_AP027151.1"/>
</dbReference>